<sequence>MKSVQPNDLDESQFNAWNEYKIKRTYEIKKNNFDKKQFQKYDIEKKLWLEFLAYRNAFLAKEKNPFINELDFAYYTRSFGPDTHNLLRSFNHETISISPFDPPHTEIVAKAATKTKVKKPLSLYNFYFKKRLEELRFQNKSLTIQEISRAIGIEWRSKSISEKEKIEEDYFVEFGIRPN</sequence>
<evidence type="ECO:0000259" key="2">
    <source>
        <dbReference type="PROSITE" id="PS50118"/>
    </source>
</evidence>
<dbReference type="PROSITE" id="PS50118">
    <property type="entry name" value="HMG_BOX_2"/>
    <property type="match status" value="1"/>
</dbReference>
<accession>A0A1J4KWS2</accession>
<protein>
    <recommendedName>
        <fullName evidence="2">HMG box domain-containing protein</fullName>
    </recommendedName>
</protein>
<comment type="caution">
    <text evidence="3">The sequence shown here is derived from an EMBL/GenBank/DDBJ whole genome shotgun (WGS) entry which is preliminary data.</text>
</comment>
<gene>
    <name evidence="3" type="ORF">TRFO_13860</name>
</gene>
<keyword evidence="1" id="KW-0539">Nucleus</keyword>
<dbReference type="Gene3D" id="1.10.30.10">
    <property type="entry name" value="High mobility group box domain"/>
    <property type="match status" value="1"/>
</dbReference>
<dbReference type="InterPro" id="IPR036910">
    <property type="entry name" value="HMG_box_dom_sf"/>
</dbReference>
<dbReference type="RefSeq" id="XP_068368835.1">
    <property type="nucleotide sequence ID" value="XM_068497494.1"/>
</dbReference>
<dbReference type="Pfam" id="PF00505">
    <property type="entry name" value="HMG_box"/>
    <property type="match status" value="1"/>
</dbReference>
<proteinExistence type="predicted"/>
<evidence type="ECO:0000256" key="1">
    <source>
        <dbReference type="PROSITE-ProRule" id="PRU00267"/>
    </source>
</evidence>
<dbReference type="CDD" id="cd00084">
    <property type="entry name" value="HMG-box_SF"/>
    <property type="match status" value="1"/>
</dbReference>
<dbReference type="GO" id="GO:0005634">
    <property type="term" value="C:nucleus"/>
    <property type="evidence" value="ECO:0007669"/>
    <property type="project" value="UniProtKB-UniRule"/>
</dbReference>
<reference evidence="3" key="1">
    <citation type="submission" date="2016-10" db="EMBL/GenBank/DDBJ databases">
        <authorList>
            <person name="Benchimol M."/>
            <person name="Almeida L.G."/>
            <person name="Vasconcelos A.T."/>
            <person name="Perreira-Neves A."/>
            <person name="Rosa I.A."/>
            <person name="Tasca T."/>
            <person name="Bogo M.R."/>
            <person name="de Souza W."/>
        </authorList>
    </citation>
    <scope>NUCLEOTIDE SEQUENCE [LARGE SCALE GENOMIC DNA]</scope>
    <source>
        <strain evidence="3">K</strain>
    </source>
</reference>
<evidence type="ECO:0000313" key="3">
    <source>
        <dbReference type="EMBL" id="OHT15699.1"/>
    </source>
</evidence>
<dbReference type="AlphaFoldDB" id="A0A1J4KWS2"/>
<feature type="DNA-binding region" description="HMG box" evidence="1">
    <location>
        <begin position="117"/>
        <end position="168"/>
    </location>
</feature>
<feature type="domain" description="HMG box" evidence="2">
    <location>
        <begin position="117"/>
        <end position="168"/>
    </location>
</feature>
<dbReference type="Proteomes" id="UP000179807">
    <property type="component" value="Unassembled WGS sequence"/>
</dbReference>
<organism evidence="3 4">
    <name type="scientific">Tritrichomonas foetus</name>
    <dbReference type="NCBI Taxonomy" id="1144522"/>
    <lineage>
        <taxon>Eukaryota</taxon>
        <taxon>Metamonada</taxon>
        <taxon>Parabasalia</taxon>
        <taxon>Tritrichomonadida</taxon>
        <taxon>Tritrichomonadidae</taxon>
        <taxon>Tritrichomonas</taxon>
    </lineage>
</organism>
<evidence type="ECO:0000313" key="4">
    <source>
        <dbReference type="Proteomes" id="UP000179807"/>
    </source>
</evidence>
<dbReference type="VEuPathDB" id="TrichDB:TRFO_13860"/>
<dbReference type="SUPFAM" id="SSF47095">
    <property type="entry name" value="HMG-box"/>
    <property type="match status" value="1"/>
</dbReference>
<dbReference type="EMBL" id="MLAK01000197">
    <property type="protein sequence ID" value="OHT15699.1"/>
    <property type="molecule type" value="Genomic_DNA"/>
</dbReference>
<dbReference type="GeneID" id="94832198"/>
<dbReference type="InterPro" id="IPR009071">
    <property type="entry name" value="HMG_box_dom"/>
</dbReference>
<dbReference type="GO" id="GO:0003677">
    <property type="term" value="F:DNA binding"/>
    <property type="evidence" value="ECO:0007669"/>
    <property type="project" value="UniProtKB-UniRule"/>
</dbReference>
<keyword evidence="1" id="KW-0238">DNA-binding</keyword>
<name>A0A1J4KWS2_9EUKA</name>
<keyword evidence="4" id="KW-1185">Reference proteome</keyword>